<dbReference type="AlphaFoldDB" id="A0A4P7AHU9"/>
<keyword evidence="1" id="KW-1133">Transmembrane helix</keyword>
<reference evidence="2 3" key="1">
    <citation type="submission" date="2019-03" db="EMBL/GenBank/DDBJ databases">
        <title>Complete genome sequence of Spiroplasma gladiatoris TG-1 (DSM 22552).</title>
        <authorList>
            <person name="Lin Y.-C."/>
            <person name="Chou L."/>
            <person name="Kuo C.-H."/>
        </authorList>
    </citation>
    <scope>NUCLEOTIDE SEQUENCE [LARGE SCALE GENOMIC DNA]</scope>
    <source>
        <strain evidence="2 3">TG-1</strain>
    </source>
</reference>
<keyword evidence="3" id="KW-1185">Reference proteome</keyword>
<sequence length="175" mass="20800">MKKVFLIMTLIIIGIFSLSFLLNKKTNNKESIVEKNEFVTFKLIYDIKLENESYIPKKFVYSKTLTNETKILKENHLQFVFLYFTIKEKSDFVKTRIIWLLPKDNIKTIKTLRKNLKEKFFQDKGITESVSKKTVKILKNIKKSFDECYKELGPIYSKGEYNIAFYKEAIPKLIQ</sequence>
<dbReference type="EMBL" id="CP038013">
    <property type="protein sequence ID" value="QBQ07721.1"/>
    <property type="molecule type" value="Genomic_DNA"/>
</dbReference>
<evidence type="ECO:0000256" key="1">
    <source>
        <dbReference type="SAM" id="Phobius"/>
    </source>
</evidence>
<dbReference type="RefSeq" id="WP_134297510.1">
    <property type="nucleotide sequence ID" value="NZ_CP038013.1"/>
</dbReference>
<keyword evidence="1" id="KW-0472">Membrane</keyword>
<dbReference type="OrthoDB" id="389603at2"/>
<evidence type="ECO:0000313" key="3">
    <source>
        <dbReference type="Proteomes" id="UP000294309"/>
    </source>
</evidence>
<feature type="transmembrane region" description="Helical" evidence="1">
    <location>
        <begin position="6"/>
        <end position="22"/>
    </location>
</feature>
<gene>
    <name evidence="2" type="ORF">SGLAD_v1c05220</name>
</gene>
<accession>A0A4P7AHU9</accession>
<name>A0A4P7AHU9_9MOLU</name>
<protein>
    <submittedName>
        <fullName evidence="2">Uncharacterized protein</fullName>
    </submittedName>
</protein>
<keyword evidence="1" id="KW-0812">Transmembrane</keyword>
<organism evidence="2 3">
    <name type="scientific">Spiroplasma gladiatoris</name>
    <dbReference type="NCBI Taxonomy" id="2143"/>
    <lineage>
        <taxon>Bacteria</taxon>
        <taxon>Bacillati</taxon>
        <taxon>Mycoplasmatota</taxon>
        <taxon>Mollicutes</taxon>
        <taxon>Entomoplasmatales</taxon>
        <taxon>Spiroplasmataceae</taxon>
        <taxon>Spiroplasma</taxon>
    </lineage>
</organism>
<evidence type="ECO:0000313" key="2">
    <source>
        <dbReference type="EMBL" id="QBQ07721.1"/>
    </source>
</evidence>
<proteinExistence type="predicted"/>
<dbReference type="KEGG" id="sgq:SGLAD_v1c05220"/>
<dbReference type="Proteomes" id="UP000294309">
    <property type="component" value="Chromosome"/>
</dbReference>